<evidence type="ECO:0000313" key="1">
    <source>
        <dbReference type="EMBL" id="OWZ01580.1"/>
    </source>
</evidence>
<protein>
    <submittedName>
        <fullName evidence="1">Uncharacterized protein</fullName>
    </submittedName>
</protein>
<name>A0A225VAU9_9STRA</name>
<dbReference type="EMBL" id="NBNE01006743">
    <property type="protein sequence ID" value="OWZ01580.1"/>
    <property type="molecule type" value="Genomic_DNA"/>
</dbReference>
<keyword evidence="2" id="KW-1185">Reference proteome</keyword>
<gene>
    <name evidence="1" type="ORF">PHMEG_00026999</name>
</gene>
<dbReference type="AlphaFoldDB" id="A0A225VAU9"/>
<dbReference type="OrthoDB" id="119028at2759"/>
<proteinExistence type="predicted"/>
<accession>A0A225VAU9</accession>
<comment type="caution">
    <text evidence="1">The sequence shown here is derived from an EMBL/GenBank/DDBJ whole genome shotgun (WGS) entry which is preliminary data.</text>
</comment>
<evidence type="ECO:0000313" key="2">
    <source>
        <dbReference type="Proteomes" id="UP000198211"/>
    </source>
</evidence>
<sequence length="106" mass="12635">MDAVFKLNTSEYSVFIVGVSNSTRHFHPIVMFITSQRNIMQYVKHCKKLMKFFWSANRKYAFHGRRRRCPLQRIWQRYQARRHVILDVLFHVLDNNDSAVSVSTAS</sequence>
<organism evidence="1 2">
    <name type="scientific">Phytophthora megakarya</name>
    <dbReference type="NCBI Taxonomy" id="4795"/>
    <lineage>
        <taxon>Eukaryota</taxon>
        <taxon>Sar</taxon>
        <taxon>Stramenopiles</taxon>
        <taxon>Oomycota</taxon>
        <taxon>Peronosporomycetes</taxon>
        <taxon>Peronosporales</taxon>
        <taxon>Peronosporaceae</taxon>
        <taxon>Phytophthora</taxon>
    </lineage>
</organism>
<reference evidence="2" key="1">
    <citation type="submission" date="2017-03" db="EMBL/GenBank/DDBJ databases">
        <title>Phytopthora megakarya and P. palmivora, two closely related causual agents of cacao black pod achieved similar genome size and gene model numbers by different mechanisms.</title>
        <authorList>
            <person name="Ali S."/>
            <person name="Shao J."/>
            <person name="Larry D.J."/>
            <person name="Kronmiller B."/>
            <person name="Shen D."/>
            <person name="Strem M.D."/>
            <person name="Melnick R.L."/>
            <person name="Guiltinan M.J."/>
            <person name="Tyler B.M."/>
            <person name="Meinhardt L.W."/>
            <person name="Bailey B.A."/>
        </authorList>
    </citation>
    <scope>NUCLEOTIDE SEQUENCE [LARGE SCALE GENOMIC DNA]</scope>
    <source>
        <strain evidence="2">zdho120</strain>
    </source>
</reference>
<dbReference type="Proteomes" id="UP000198211">
    <property type="component" value="Unassembled WGS sequence"/>
</dbReference>